<keyword evidence="9" id="KW-1185">Reference proteome</keyword>
<keyword evidence="2" id="KW-1003">Cell membrane</keyword>
<dbReference type="AlphaFoldDB" id="A0A1M7P0K9"/>
<feature type="region of interest" description="Disordered" evidence="6">
    <location>
        <begin position="1"/>
        <end position="28"/>
    </location>
</feature>
<dbReference type="Gene3D" id="1.20.1250.20">
    <property type="entry name" value="MFS general substrate transporter like domains"/>
    <property type="match status" value="1"/>
</dbReference>
<protein>
    <submittedName>
        <fullName evidence="8">Predicted arabinose efflux permease, MFS family</fullName>
    </submittedName>
</protein>
<keyword evidence="5 7" id="KW-0472">Membrane</keyword>
<feature type="transmembrane region" description="Helical" evidence="7">
    <location>
        <begin position="286"/>
        <end position="308"/>
    </location>
</feature>
<proteinExistence type="predicted"/>
<feature type="transmembrane region" description="Helical" evidence="7">
    <location>
        <begin position="102"/>
        <end position="122"/>
    </location>
</feature>
<evidence type="ECO:0000256" key="4">
    <source>
        <dbReference type="ARBA" id="ARBA00022989"/>
    </source>
</evidence>
<dbReference type="Pfam" id="PF07690">
    <property type="entry name" value="MFS_1"/>
    <property type="match status" value="1"/>
</dbReference>
<dbReference type="GO" id="GO:0005886">
    <property type="term" value="C:plasma membrane"/>
    <property type="evidence" value="ECO:0007669"/>
    <property type="project" value="UniProtKB-SubCell"/>
</dbReference>
<gene>
    <name evidence="8" type="ORF">SAMN05216499_12095</name>
</gene>
<evidence type="ECO:0000256" key="7">
    <source>
        <dbReference type="SAM" id="Phobius"/>
    </source>
</evidence>
<feature type="transmembrane region" description="Helical" evidence="7">
    <location>
        <begin position="378"/>
        <end position="396"/>
    </location>
</feature>
<evidence type="ECO:0000256" key="2">
    <source>
        <dbReference type="ARBA" id="ARBA00022475"/>
    </source>
</evidence>
<accession>A0A1M7P0K9</accession>
<dbReference type="SUPFAM" id="SSF103473">
    <property type="entry name" value="MFS general substrate transporter"/>
    <property type="match status" value="1"/>
</dbReference>
<feature type="transmembrane region" description="Helical" evidence="7">
    <location>
        <begin position="70"/>
        <end position="90"/>
    </location>
</feature>
<feature type="transmembrane region" description="Helical" evidence="7">
    <location>
        <begin position="344"/>
        <end position="366"/>
    </location>
</feature>
<keyword evidence="3 7" id="KW-0812">Transmembrane</keyword>
<organism evidence="8 9">
    <name type="scientific">Actinacidiphila paucisporea</name>
    <dbReference type="NCBI Taxonomy" id="310782"/>
    <lineage>
        <taxon>Bacteria</taxon>
        <taxon>Bacillati</taxon>
        <taxon>Actinomycetota</taxon>
        <taxon>Actinomycetes</taxon>
        <taxon>Kitasatosporales</taxon>
        <taxon>Streptomycetaceae</taxon>
        <taxon>Actinacidiphila</taxon>
    </lineage>
</organism>
<sequence>MSQATSETGTAGAARAGEPDGSSAAAASGRFRPGRDVLLLWFACATDAIGSNASGIVLPLVLLGLGHSPAFVGVVASACTATGLLVAPLVAWPADRGARKAVMFWSAVVAALATGVLAAALAGGHPPLTLLLGAVLAECVAAACYKAAAPGTVALLAAPSDVPRVVAGIEAGEQGALVLGPALGGALYQVSRMLPFAVDAVSYAVTAVCVRSMSSDLRAVDAPAAAPSGRRRGSGRAKEDGLRAGLRLIRSSPLLRLVTLWATTVNGVLAALTYQTVFALSRHGHGAAPMGLVLAVSGTAGLLGALAAPSLVARVGARRVLVAVTWLLLPPAVGLAAAGSAWAFGALFAFICLLLPLTSVVLQSCAVRAVPPGAQARVAAALTVCAGLAVALAPALTGTLAARVGTAAPPLACAAVLAALALRTTLGGPRPLPLEDPA</sequence>
<feature type="transmembrane region" description="Helical" evidence="7">
    <location>
        <begin position="128"/>
        <end position="145"/>
    </location>
</feature>
<dbReference type="PANTHER" id="PTHR23513:SF6">
    <property type="entry name" value="MAJOR FACILITATOR SUPERFAMILY ASSOCIATED DOMAIN-CONTAINING PROTEIN"/>
    <property type="match status" value="1"/>
</dbReference>
<evidence type="ECO:0000256" key="6">
    <source>
        <dbReference type="SAM" id="MobiDB-lite"/>
    </source>
</evidence>
<evidence type="ECO:0000256" key="5">
    <source>
        <dbReference type="ARBA" id="ARBA00023136"/>
    </source>
</evidence>
<comment type="subcellular location">
    <subcellularLocation>
        <location evidence="1">Cell membrane</location>
        <topology evidence="1">Multi-pass membrane protein</topology>
    </subcellularLocation>
</comment>
<feature type="transmembrane region" description="Helical" evidence="7">
    <location>
        <begin position="38"/>
        <end position="64"/>
    </location>
</feature>
<evidence type="ECO:0000313" key="8">
    <source>
        <dbReference type="EMBL" id="SHN09977.1"/>
    </source>
</evidence>
<feature type="transmembrane region" description="Helical" evidence="7">
    <location>
        <begin position="254"/>
        <end position="274"/>
    </location>
</feature>
<evidence type="ECO:0000313" key="9">
    <source>
        <dbReference type="Proteomes" id="UP000184111"/>
    </source>
</evidence>
<reference evidence="8 9" key="1">
    <citation type="submission" date="2016-11" db="EMBL/GenBank/DDBJ databases">
        <authorList>
            <person name="Jaros S."/>
            <person name="Januszkiewicz K."/>
            <person name="Wedrychowicz H."/>
        </authorList>
    </citation>
    <scope>NUCLEOTIDE SEQUENCE [LARGE SCALE GENOMIC DNA]</scope>
    <source>
        <strain evidence="8 9">CGMCC 4.2025</strain>
    </source>
</reference>
<feature type="transmembrane region" description="Helical" evidence="7">
    <location>
        <begin position="320"/>
        <end position="338"/>
    </location>
</feature>
<dbReference type="GO" id="GO:0022857">
    <property type="term" value="F:transmembrane transporter activity"/>
    <property type="evidence" value="ECO:0007669"/>
    <property type="project" value="InterPro"/>
</dbReference>
<keyword evidence="4 7" id="KW-1133">Transmembrane helix</keyword>
<dbReference type="InterPro" id="IPR036259">
    <property type="entry name" value="MFS_trans_sf"/>
</dbReference>
<evidence type="ECO:0000256" key="1">
    <source>
        <dbReference type="ARBA" id="ARBA00004651"/>
    </source>
</evidence>
<evidence type="ECO:0000256" key="3">
    <source>
        <dbReference type="ARBA" id="ARBA00022692"/>
    </source>
</evidence>
<dbReference type="STRING" id="310782.SAMN05216499_12095"/>
<dbReference type="RefSeq" id="WP_235002449.1">
    <property type="nucleotide sequence ID" value="NZ_FRBI01000020.1"/>
</dbReference>
<dbReference type="Proteomes" id="UP000184111">
    <property type="component" value="Unassembled WGS sequence"/>
</dbReference>
<dbReference type="PANTHER" id="PTHR23513">
    <property type="entry name" value="INTEGRAL MEMBRANE EFFLUX PROTEIN-RELATED"/>
    <property type="match status" value="1"/>
</dbReference>
<dbReference type="InterPro" id="IPR011701">
    <property type="entry name" value="MFS"/>
</dbReference>
<name>A0A1M7P0K9_9ACTN</name>
<dbReference type="EMBL" id="FRBI01000020">
    <property type="protein sequence ID" value="SHN09977.1"/>
    <property type="molecule type" value="Genomic_DNA"/>
</dbReference>